<keyword evidence="3" id="KW-0804">Transcription</keyword>
<dbReference type="AlphaFoldDB" id="A0A1G2EQR6"/>
<dbReference type="SUPFAM" id="SSF75625">
    <property type="entry name" value="YebC-like"/>
    <property type="match status" value="1"/>
</dbReference>
<evidence type="ECO:0000256" key="3">
    <source>
        <dbReference type="ARBA" id="ARBA00023163"/>
    </source>
</evidence>
<name>A0A1G2EQR6_9BACT</name>
<dbReference type="Pfam" id="PF01709">
    <property type="entry name" value="Transcrip_reg"/>
    <property type="match status" value="1"/>
</dbReference>
<feature type="region of interest" description="Disordered" evidence="4">
    <location>
        <begin position="1"/>
        <end position="21"/>
    </location>
</feature>
<evidence type="ECO:0000313" key="8">
    <source>
        <dbReference type="Proteomes" id="UP000179122"/>
    </source>
</evidence>
<evidence type="ECO:0000313" key="7">
    <source>
        <dbReference type="EMBL" id="OGZ27892.1"/>
    </source>
</evidence>
<organism evidence="7 8">
    <name type="scientific">Candidatus Nealsonbacteria bacterium RIFCSPLOWO2_12_FULL_39_31</name>
    <dbReference type="NCBI Taxonomy" id="1801676"/>
    <lineage>
        <taxon>Bacteria</taxon>
        <taxon>Candidatus Nealsoniibacteriota</taxon>
    </lineage>
</organism>
<feature type="compositionally biased region" description="Basic residues" evidence="4">
    <location>
        <begin position="1"/>
        <end position="14"/>
    </location>
</feature>
<dbReference type="PANTHER" id="PTHR12532">
    <property type="entry name" value="TRANSLATIONAL ACTIVATOR OF CYTOCHROME C OXIDASE 1"/>
    <property type="match status" value="1"/>
</dbReference>
<dbReference type="InterPro" id="IPR048300">
    <property type="entry name" value="TACO1_YebC-like_2nd/3rd_dom"/>
</dbReference>
<dbReference type="InterPro" id="IPR049083">
    <property type="entry name" value="TACO1_YebC_N"/>
</dbReference>
<dbReference type="EMBL" id="MHML01000002">
    <property type="protein sequence ID" value="OGZ27892.1"/>
    <property type="molecule type" value="Genomic_DNA"/>
</dbReference>
<gene>
    <name evidence="7" type="ORF">A3F95_00180</name>
</gene>
<evidence type="ECO:0000256" key="1">
    <source>
        <dbReference type="ARBA" id="ARBA00008724"/>
    </source>
</evidence>
<dbReference type="Gene3D" id="3.30.70.980">
    <property type="match status" value="1"/>
</dbReference>
<proteinExistence type="inferred from homology"/>
<evidence type="ECO:0000256" key="4">
    <source>
        <dbReference type="SAM" id="MobiDB-lite"/>
    </source>
</evidence>
<evidence type="ECO:0008006" key="9">
    <source>
        <dbReference type="Google" id="ProtNLM"/>
    </source>
</evidence>
<protein>
    <recommendedName>
        <fullName evidence="9">Transcriptional regulatory protein</fullName>
    </recommendedName>
</protein>
<dbReference type="Pfam" id="PF20772">
    <property type="entry name" value="TACO1_YebC_N"/>
    <property type="match status" value="1"/>
</dbReference>
<dbReference type="Gene3D" id="1.10.10.200">
    <property type="match status" value="1"/>
</dbReference>
<dbReference type="InterPro" id="IPR017856">
    <property type="entry name" value="Integrase-like_N"/>
</dbReference>
<evidence type="ECO:0000256" key="2">
    <source>
        <dbReference type="ARBA" id="ARBA00023015"/>
    </source>
</evidence>
<dbReference type="InterPro" id="IPR029072">
    <property type="entry name" value="YebC-like"/>
</dbReference>
<feature type="domain" description="TACO1/YebC-like second and third" evidence="5">
    <location>
        <begin position="81"/>
        <end position="134"/>
    </location>
</feature>
<dbReference type="InterPro" id="IPR002876">
    <property type="entry name" value="Transcrip_reg_TACO1-like"/>
</dbReference>
<accession>A0A1G2EQR6</accession>
<comment type="caution">
    <text evidence="7">The sequence shown here is derived from an EMBL/GenBank/DDBJ whole genome shotgun (WGS) entry which is preliminary data.</text>
</comment>
<dbReference type="PANTHER" id="PTHR12532:SF0">
    <property type="entry name" value="TRANSLATIONAL ACTIVATOR OF CYTOCHROME C OXIDASE 1"/>
    <property type="match status" value="1"/>
</dbReference>
<sequence>MSGHNKWSKIKHKKESADAEKSRVFSKFVKLIQVESKKSKGDKNSPALRSAINKAKGENMPMDNIERAIAKGKTGACTDMEYVIFESYGYGGSAIIIEGLTDNNNRTAPEIKHILAKRGLKLATQGSVVWAFEKLDEKWRAKTPCKIPADDLEKTEELIKELEAHDDIQGVYTNVNILELRNTKIYGLVEQKHLEDKEILRPEDLNFCVS</sequence>
<dbReference type="Proteomes" id="UP000179122">
    <property type="component" value="Unassembled WGS sequence"/>
</dbReference>
<comment type="similarity">
    <text evidence="1">Belongs to the TACO1 family.</text>
</comment>
<feature type="domain" description="TACO1/YebC-like N-terminal" evidence="6">
    <location>
        <begin position="5"/>
        <end position="74"/>
    </location>
</feature>
<dbReference type="InterPro" id="IPR026564">
    <property type="entry name" value="Transcrip_reg_TACO1-like_dom3"/>
</dbReference>
<reference evidence="7 8" key="1">
    <citation type="journal article" date="2016" name="Nat. Commun.">
        <title>Thousands of microbial genomes shed light on interconnected biogeochemical processes in an aquifer system.</title>
        <authorList>
            <person name="Anantharaman K."/>
            <person name="Brown C.T."/>
            <person name="Hug L.A."/>
            <person name="Sharon I."/>
            <person name="Castelle C.J."/>
            <person name="Probst A.J."/>
            <person name="Thomas B.C."/>
            <person name="Singh A."/>
            <person name="Wilkins M.J."/>
            <person name="Karaoz U."/>
            <person name="Brodie E.L."/>
            <person name="Williams K.H."/>
            <person name="Hubbard S.S."/>
            <person name="Banfield J.F."/>
        </authorList>
    </citation>
    <scope>NUCLEOTIDE SEQUENCE [LARGE SCALE GENOMIC DNA]</scope>
</reference>
<evidence type="ECO:0000259" key="5">
    <source>
        <dbReference type="Pfam" id="PF01709"/>
    </source>
</evidence>
<keyword evidence="2" id="KW-0805">Transcription regulation</keyword>
<dbReference type="GO" id="GO:0005829">
    <property type="term" value="C:cytosol"/>
    <property type="evidence" value="ECO:0007669"/>
    <property type="project" value="TreeGrafter"/>
</dbReference>
<evidence type="ECO:0000259" key="6">
    <source>
        <dbReference type="Pfam" id="PF20772"/>
    </source>
</evidence>